<dbReference type="Gene3D" id="3.40.50.150">
    <property type="entry name" value="Vaccinia Virus protein VP39"/>
    <property type="match status" value="1"/>
</dbReference>
<dbReference type="SUPFAM" id="SSF53335">
    <property type="entry name" value="S-adenosyl-L-methionine-dependent methyltransferases"/>
    <property type="match status" value="1"/>
</dbReference>
<keyword evidence="5 9" id="KW-0808">Transferase</keyword>
<dbReference type="EC" id="2.1.1.220" evidence="2 9"/>
<dbReference type="PANTHER" id="PTHR12133:SF2">
    <property type="entry name" value="TRNA (ADENINE(58)-N(1))-METHYLTRANSFERASE CATALYTIC SUBUNIT TRMT61A"/>
    <property type="match status" value="1"/>
</dbReference>
<dbReference type="AlphaFoldDB" id="A0A9W4SNP6"/>
<name>A0A9W4SNP6_9GLOM</name>
<feature type="binding site" evidence="10">
    <location>
        <position position="181"/>
    </location>
    <ligand>
        <name>S-adenosyl-L-methionine</name>
        <dbReference type="ChEBI" id="CHEBI:59789"/>
    </ligand>
</feature>
<dbReference type="GO" id="GO:0031515">
    <property type="term" value="C:tRNA (m1A) methyltransferase complex"/>
    <property type="evidence" value="ECO:0007669"/>
    <property type="project" value="UniProtKB-UniRule"/>
</dbReference>
<dbReference type="PIRSF" id="PIRSF017269">
    <property type="entry name" value="GCD14"/>
    <property type="match status" value="1"/>
</dbReference>
<feature type="region of interest" description="Disordered" evidence="11">
    <location>
        <begin position="260"/>
        <end position="298"/>
    </location>
</feature>
<organism evidence="13 14">
    <name type="scientific">Funneliformis geosporum</name>
    <dbReference type="NCBI Taxonomy" id="1117311"/>
    <lineage>
        <taxon>Eukaryota</taxon>
        <taxon>Fungi</taxon>
        <taxon>Fungi incertae sedis</taxon>
        <taxon>Mucoromycota</taxon>
        <taxon>Glomeromycotina</taxon>
        <taxon>Glomeromycetes</taxon>
        <taxon>Glomerales</taxon>
        <taxon>Glomeraceae</taxon>
        <taxon>Funneliformis</taxon>
    </lineage>
</organism>
<accession>A0A9W4SNP6</accession>
<keyword evidence="7 9" id="KW-0819">tRNA processing</keyword>
<evidence type="ECO:0000256" key="9">
    <source>
        <dbReference type="PIRNR" id="PIRNR017269"/>
    </source>
</evidence>
<keyword evidence="4 9" id="KW-0489">Methyltransferase</keyword>
<evidence type="ECO:0000256" key="7">
    <source>
        <dbReference type="ARBA" id="ARBA00022694"/>
    </source>
</evidence>
<comment type="caution">
    <text evidence="13">The sequence shown here is derived from an EMBL/GenBank/DDBJ whole genome shotgun (WGS) entry which is preliminary data.</text>
</comment>
<dbReference type="GO" id="GO:0160107">
    <property type="term" value="F:tRNA (adenine(58)-N1)-methyltransferase activity"/>
    <property type="evidence" value="ECO:0007669"/>
    <property type="project" value="UniProtKB-EC"/>
</dbReference>
<reference evidence="13" key="1">
    <citation type="submission" date="2022-08" db="EMBL/GenBank/DDBJ databases">
        <authorList>
            <person name="Kallberg Y."/>
            <person name="Tangrot J."/>
            <person name="Rosling A."/>
        </authorList>
    </citation>
    <scope>NUCLEOTIDE SEQUENCE</scope>
    <source>
        <strain evidence="13">Wild A</strain>
    </source>
</reference>
<sequence length="321" mass="36527">MSFLHYKTHIEEGELVIAYLSRENMTPLIVDSKKTYNNKFGIFKHKDMIGKEYGTKMPSHNGRGFMYLLHPTPELWTHVVPHRTQILYVADISYITTYLDLKPGSIVLESGTGSGSFSHSLARTIAPNGHLYTFEFHEERAKAVKQDFEEHGLSDLITIECRDVCKNGFGVTDLVHAVFLDLPAPWEAIPAAKEAFKQKRIGKISCFSPCIEQVQRTCASLNENGFVEIKMYECLIREHEIKTIPIYTVADAVNKIKLQQDKKRKRKEDRDEQDIANADSKLSKSKADPPNLYVSKTPNEVKGHTSYLTFATFLPVLDDEK</sequence>
<keyword evidence="14" id="KW-1185">Reference proteome</keyword>
<evidence type="ECO:0000313" key="13">
    <source>
        <dbReference type="EMBL" id="CAI2175957.1"/>
    </source>
</evidence>
<dbReference type="InterPro" id="IPR049470">
    <property type="entry name" value="TRM61_C"/>
</dbReference>
<evidence type="ECO:0000256" key="5">
    <source>
        <dbReference type="ARBA" id="ARBA00022679"/>
    </source>
</evidence>
<evidence type="ECO:0000256" key="8">
    <source>
        <dbReference type="ARBA" id="ARBA00023242"/>
    </source>
</evidence>
<dbReference type="GO" id="GO:0030488">
    <property type="term" value="P:tRNA methylation"/>
    <property type="evidence" value="ECO:0007669"/>
    <property type="project" value="InterPro"/>
</dbReference>
<evidence type="ECO:0000256" key="1">
    <source>
        <dbReference type="ARBA" id="ARBA00004123"/>
    </source>
</evidence>
<evidence type="ECO:0000256" key="4">
    <source>
        <dbReference type="ARBA" id="ARBA00022603"/>
    </source>
</evidence>
<dbReference type="InterPro" id="IPR029063">
    <property type="entry name" value="SAM-dependent_MTases_sf"/>
</dbReference>
<dbReference type="PANTHER" id="PTHR12133">
    <property type="entry name" value="TRNA (ADENINE(58)-N(1))-METHYLTRANSFERASE"/>
    <property type="match status" value="1"/>
</dbReference>
<dbReference type="PROSITE" id="PS51620">
    <property type="entry name" value="SAM_TRM61"/>
    <property type="match status" value="1"/>
</dbReference>
<evidence type="ECO:0000256" key="2">
    <source>
        <dbReference type="ARBA" id="ARBA00012796"/>
    </source>
</evidence>
<dbReference type="OrthoDB" id="1925287at2759"/>
<evidence type="ECO:0000259" key="12">
    <source>
        <dbReference type="Pfam" id="PF08704"/>
    </source>
</evidence>
<dbReference type="InterPro" id="IPR014816">
    <property type="entry name" value="tRNA_MeTrfase_Gcd14"/>
</dbReference>
<evidence type="ECO:0000256" key="6">
    <source>
        <dbReference type="ARBA" id="ARBA00022691"/>
    </source>
</evidence>
<comment type="similarity">
    <text evidence="9">Belongs to the class I-like SAM-binding methyltransferase superfamily. TRM61 family.</text>
</comment>
<dbReference type="GO" id="GO:0005634">
    <property type="term" value="C:nucleus"/>
    <property type="evidence" value="ECO:0007669"/>
    <property type="project" value="UniProtKB-SubCell"/>
</dbReference>
<evidence type="ECO:0000256" key="10">
    <source>
        <dbReference type="PIRSR" id="PIRSR017269-1"/>
    </source>
</evidence>
<dbReference type="FunFam" id="3.40.50.150:FF:000247">
    <property type="entry name" value="tRNA (adenine(58)-N(1))-methyltransferase catalytic subunit TRM61"/>
    <property type="match status" value="1"/>
</dbReference>
<proteinExistence type="inferred from homology"/>
<dbReference type="EMBL" id="CAMKVN010001433">
    <property type="protein sequence ID" value="CAI2175957.1"/>
    <property type="molecule type" value="Genomic_DNA"/>
</dbReference>
<comment type="subcellular location">
    <subcellularLocation>
        <location evidence="1 9">Nucleus</location>
    </subcellularLocation>
</comment>
<evidence type="ECO:0000256" key="3">
    <source>
        <dbReference type="ARBA" id="ARBA00015963"/>
    </source>
</evidence>
<keyword evidence="6 9" id="KW-0949">S-adenosyl-L-methionine</keyword>
<feature type="domain" description="tRNA (adenine(58)-N(1))-methyltransferase catalytic subunit TRM61 C-terminal" evidence="12">
    <location>
        <begin position="64"/>
        <end position="312"/>
    </location>
</feature>
<dbReference type="FunFam" id="3.10.330.20:FF:000002">
    <property type="entry name" value="tRNA (adenine(58)-N(1))-methyltransferase catalytic subunit TRMT61A"/>
    <property type="match status" value="1"/>
</dbReference>
<protein>
    <recommendedName>
        <fullName evidence="3 9">tRNA (adenine(58)-N(1))-methyltransferase catalytic subunit TRM61</fullName>
        <ecNumber evidence="2 9">2.1.1.220</ecNumber>
    </recommendedName>
</protein>
<dbReference type="Gene3D" id="3.10.330.20">
    <property type="match status" value="1"/>
</dbReference>
<comment type="catalytic activity">
    <reaction evidence="9">
        <text>adenosine(58) in tRNA + S-adenosyl-L-methionine = N(1)-methyladenosine(58) in tRNA + S-adenosyl-L-homocysteine + H(+)</text>
        <dbReference type="Rhea" id="RHEA:43152"/>
        <dbReference type="Rhea" id="RHEA-COMP:10365"/>
        <dbReference type="Rhea" id="RHEA-COMP:10366"/>
        <dbReference type="ChEBI" id="CHEBI:15378"/>
        <dbReference type="ChEBI" id="CHEBI:57856"/>
        <dbReference type="ChEBI" id="CHEBI:59789"/>
        <dbReference type="ChEBI" id="CHEBI:74411"/>
        <dbReference type="ChEBI" id="CHEBI:74491"/>
        <dbReference type="EC" id="2.1.1.220"/>
    </reaction>
</comment>
<keyword evidence="8 9" id="KW-0539">Nucleus</keyword>
<evidence type="ECO:0000313" key="14">
    <source>
        <dbReference type="Proteomes" id="UP001153678"/>
    </source>
</evidence>
<evidence type="ECO:0000256" key="11">
    <source>
        <dbReference type="SAM" id="MobiDB-lite"/>
    </source>
</evidence>
<gene>
    <name evidence="13" type="ORF">FWILDA_LOCUS7350</name>
</gene>
<comment type="function">
    <text evidence="9">Catalytic subunit of tRNA (adenine-N(1)-)-methyltransferase, which catalyzes the formation of N(1)-methyladenine at position 58 (m1A58) in initiator methionyl-tRNA.</text>
</comment>
<feature type="binding site" evidence="10">
    <location>
        <position position="135"/>
    </location>
    <ligand>
        <name>S-adenosyl-L-methionine</name>
        <dbReference type="ChEBI" id="CHEBI:59789"/>
    </ligand>
</feature>
<dbReference type="Pfam" id="PF08704">
    <property type="entry name" value="GCD14"/>
    <property type="match status" value="1"/>
</dbReference>
<dbReference type="Proteomes" id="UP001153678">
    <property type="component" value="Unassembled WGS sequence"/>
</dbReference>